<organism evidence="5 6">
    <name type="scientific">Aspergillus pseudoustus</name>
    <dbReference type="NCBI Taxonomy" id="1810923"/>
    <lineage>
        <taxon>Eukaryota</taxon>
        <taxon>Fungi</taxon>
        <taxon>Dikarya</taxon>
        <taxon>Ascomycota</taxon>
        <taxon>Pezizomycotina</taxon>
        <taxon>Eurotiomycetes</taxon>
        <taxon>Eurotiomycetidae</taxon>
        <taxon>Eurotiales</taxon>
        <taxon>Aspergillaceae</taxon>
        <taxon>Aspergillus</taxon>
        <taxon>Aspergillus subgen. Nidulantes</taxon>
    </lineage>
</organism>
<sequence>MDFESLDLVVIGAGWSGLSALKTYRQIHPAATTCLLESASSVGGVWARDRLWDGLKANNMRGTYEYSDFPMDDSFGVKAGEHIPGQVVQRYLERYCEEFKLMASIRCGAKVTVVEHVEEDANNDNGNGNGVEFPWKINYTKDSAEKVVQARKLILATGITSQPYLPALPGADSFARPVFHSSAMPLYHKSVVTNPSSRIAVYGATKSAWDAVYAAATAGASVDWIIRDNGHGPCWMSPPYVTPLQRWLEKLVTTRLLTWFSPCIWSDAQAEGAGGTRLRRFLHATWLGRKVVDTFWSILGNDVVTLNKFDSHPETKKLKPWISAFWVASGLSILNYPTNFFDLVTKTDKVRIHTDHITSLAENGTIHLANSPDLLNIDALIVASGWKPTPEIDIRPKNLPSQLGYPSAPDPLPASLISAADAEILRRFPRLKTRPVVARPGAATYAPLAEDAQSETQALHPYRLTRFIVPVDGKLARERSVAFVGVPMTINTALVAQTQALWVAAFLSGRLALESIATETCPDAVAAVLEKTAGAADSGSGSAGANNVLWETALHTQFGFHRYPGGLGKRNPDFVFDAIPYVDVLLRDLGVGRVRKESSGWKRFIEPCGVEDYVGVLGEWAAKEGIKVEV</sequence>
<comment type="caution">
    <text evidence="5">The sequence shown here is derived from an EMBL/GenBank/DDBJ whole genome shotgun (WGS) entry which is preliminary data.</text>
</comment>
<dbReference type="Proteomes" id="UP001610446">
    <property type="component" value="Unassembled WGS sequence"/>
</dbReference>
<evidence type="ECO:0008006" key="7">
    <source>
        <dbReference type="Google" id="ProtNLM"/>
    </source>
</evidence>
<evidence type="ECO:0000313" key="5">
    <source>
        <dbReference type="EMBL" id="KAL2826911.1"/>
    </source>
</evidence>
<gene>
    <name evidence="5" type="ORF">BJY01DRAFT_241271</name>
</gene>
<dbReference type="InterPro" id="IPR050346">
    <property type="entry name" value="FMO-like"/>
</dbReference>
<dbReference type="SUPFAM" id="SSF51905">
    <property type="entry name" value="FAD/NAD(P)-binding domain"/>
    <property type="match status" value="1"/>
</dbReference>
<accession>A0ABR4IGM5</accession>
<evidence type="ECO:0000256" key="4">
    <source>
        <dbReference type="ARBA" id="ARBA00023002"/>
    </source>
</evidence>
<reference evidence="5 6" key="1">
    <citation type="submission" date="2024-07" db="EMBL/GenBank/DDBJ databases">
        <title>Section-level genome sequencing and comparative genomics of Aspergillus sections Usti and Cavernicolus.</title>
        <authorList>
            <consortium name="Lawrence Berkeley National Laboratory"/>
            <person name="Nybo J.L."/>
            <person name="Vesth T.C."/>
            <person name="Theobald S."/>
            <person name="Frisvad J.C."/>
            <person name="Larsen T.O."/>
            <person name="Kjaerboelling I."/>
            <person name="Rothschild-Mancinelli K."/>
            <person name="Lyhne E.K."/>
            <person name="Kogle M.E."/>
            <person name="Barry K."/>
            <person name="Clum A."/>
            <person name="Na H."/>
            <person name="Ledsgaard L."/>
            <person name="Lin J."/>
            <person name="Lipzen A."/>
            <person name="Kuo A."/>
            <person name="Riley R."/>
            <person name="Mondo S."/>
            <person name="Labutti K."/>
            <person name="Haridas S."/>
            <person name="Pangalinan J."/>
            <person name="Salamov A.A."/>
            <person name="Simmons B.A."/>
            <person name="Magnuson J.K."/>
            <person name="Chen J."/>
            <person name="Drula E."/>
            <person name="Henrissat B."/>
            <person name="Wiebenga A."/>
            <person name="Lubbers R.J."/>
            <person name="Gomes A.C."/>
            <person name="Makela M.R."/>
            <person name="Stajich J."/>
            <person name="Grigoriev I.V."/>
            <person name="Mortensen U.H."/>
            <person name="De Vries R.P."/>
            <person name="Baker S.E."/>
            <person name="Andersen M.R."/>
        </authorList>
    </citation>
    <scope>NUCLEOTIDE SEQUENCE [LARGE SCALE GENOMIC DNA]</scope>
    <source>
        <strain evidence="5 6">CBS 123904</strain>
    </source>
</reference>
<dbReference type="InterPro" id="IPR020946">
    <property type="entry name" value="Flavin_mOase-like"/>
</dbReference>
<keyword evidence="2" id="KW-0285">Flavoprotein</keyword>
<dbReference type="InterPro" id="IPR036188">
    <property type="entry name" value="FAD/NAD-bd_sf"/>
</dbReference>
<protein>
    <recommendedName>
        <fullName evidence="7">FAD/NAD(P)-binding domain-containing protein</fullName>
    </recommendedName>
</protein>
<evidence type="ECO:0000256" key="3">
    <source>
        <dbReference type="ARBA" id="ARBA00022827"/>
    </source>
</evidence>
<name>A0ABR4IGM5_9EURO</name>
<keyword evidence="6" id="KW-1185">Reference proteome</keyword>
<comment type="similarity">
    <text evidence="1">Belongs to the FMO family.</text>
</comment>
<evidence type="ECO:0000256" key="2">
    <source>
        <dbReference type="ARBA" id="ARBA00022630"/>
    </source>
</evidence>
<evidence type="ECO:0000313" key="6">
    <source>
        <dbReference type="Proteomes" id="UP001610446"/>
    </source>
</evidence>
<keyword evidence="4" id="KW-0560">Oxidoreductase</keyword>
<dbReference type="Pfam" id="PF00743">
    <property type="entry name" value="FMO-like"/>
    <property type="match status" value="1"/>
</dbReference>
<evidence type="ECO:0000256" key="1">
    <source>
        <dbReference type="ARBA" id="ARBA00009183"/>
    </source>
</evidence>
<keyword evidence="3" id="KW-0274">FAD</keyword>
<dbReference type="Gene3D" id="3.50.50.60">
    <property type="entry name" value="FAD/NAD(P)-binding domain"/>
    <property type="match status" value="1"/>
</dbReference>
<proteinExistence type="inferred from homology"/>
<dbReference type="EMBL" id="JBFXLU010000421">
    <property type="protein sequence ID" value="KAL2826911.1"/>
    <property type="molecule type" value="Genomic_DNA"/>
</dbReference>
<dbReference type="PANTHER" id="PTHR23023">
    <property type="entry name" value="DIMETHYLANILINE MONOOXYGENASE"/>
    <property type="match status" value="1"/>
</dbReference>